<accession>C8ZD72</accession>
<evidence type="ECO:0000313" key="2">
    <source>
        <dbReference type="EMBL" id="CAY81338.1"/>
    </source>
</evidence>
<keyword evidence="1" id="KW-0812">Transmembrane</keyword>
<feature type="transmembrane region" description="Helical" evidence="1">
    <location>
        <begin position="42"/>
        <end position="61"/>
    </location>
</feature>
<keyword evidence="1" id="KW-0472">Membrane</keyword>
<organism evidence="2">
    <name type="scientific">Saccharomyces cerevisiae (strain Lalvin EC1118 / Prise de mousse)</name>
    <name type="common">Baker's yeast</name>
    <dbReference type="NCBI Taxonomy" id="643680"/>
    <lineage>
        <taxon>Eukaryota</taxon>
        <taxon>Fungi</taxon>
        <taxon>Dikarya</taxon>
        <taxon>Ascomycota</taxon>
        <taxon>Saccharomycotina</taxon>
        <taxon>Saccharomycetes</taxon>
        <taxon>Saccharomycetales</taxon>
        <taxon>Saccharomycetaceae</taxon>
        <taxon>Saccharomyces</taxon>
    </lineage>
</organism>
<dbReference type="EMBL" id="FN393078">
    <property type="protein sequence ID" value="CAY81338.1"/>
    <property type="molecule type" value="Genomic_DNA"/>
</dbReference>
<dbReference type="HOGENOM" id="CLU_1929226_0_0_1"/>
<keyword evidence="1" id="KW-1133">Transmembrane helix</keyword>
<dbReference type="AlphaFoldDB" id="C8ZD72"/>
<sequence>MPFLLHVYIYQLICVFYTDIHVYTHIYIYTYVRRDILNGGSSFNNLIFQFLVPFQFLLLYISEDIRHSSRVYFLRLDIWHTIPRGSRTVFYVLFLKVWIGQSSYVYWGIGSFITINIVPWRPQQPGQIEQA</sequence>
<protein>
    <submittedName>
        <fullName evidence="2">EC1118_1L10_1816p</fullName>
    </submittedName>
</protein>
<reference evidence="2" key="1">
    <citation type="journal article" date="2009" name="Proc. Natl. Acad. Sci. U.S.A.">
        <title>Eukaryote-to-eukaryote gene transfer events revealed by the genome sequence of the wine yeast Saccharomyces cerevisiae EC1118.</title>
        <authorList>
            <person name="Novo M."/>
            <person name="Bigey F."/>
            <person name="Beyne E."/>
            <person name="Galeote V."/>
            <person name="Gavory F."/>
            <person name="Mallet S."/>
            <person name="Cambot B."/>
            <person name="Legras J.L."/>
            <person name="Wincker P."/>
            <person name="Casaregola S."/>
            <person name="Dequin S."/>
        </authorList>
    </citation>
    <scope>NUCLEOTIDE SEQUENCE [LARGE SCALE GENOMIC DNA]</scope>
    <source>
        <strain evidence="2">Lalvin EC1118</strain>
        <strain>Lalvin EC1118 / Prise de mousse</strain>
    </source>
</reference>
<name>C8ZD72_YEAS8</name>
<evidence type="ECO:0000256" key="1">
    <source>
        <dbReference type="SAM" id="Phobius"/>
    </source>
</evidence>
<gene>
    <name evidence="2" type="ORF">EC1118_1L10_1816g</name>
</gene>
<proteinExistence type="predicted"/>
<feature type="transmembrane region" description="Helical" evidence="1">
    <location>
        <begin position="7"/>
        <end position="30"/>
    </location>
</feature>